<dbReference type="Gene3D" id="1.20.140.30">
    <property type="entry name" value="MOB kinase activator"/>
    <property type="match status" value="1"/>
</dbReference>
<proteinExistence type="predicted"/>
<keyword evidence="3" id="KW-1185">Reference proteome</keyword>
<dbReference type="Pfam" id="PF03637">
    <property type="entry name" value="Mob1_phocein"/>
    <property type="match status" value="1"/>
</dbReference>
<name>A0A830HVA3_9CHLO</name>
<evidence type="ECO:0000313" key="2">
    <source>
        <dbReference type="EMBL" id="GHP11144.1"/>
    </source>
</evidence>
<sequence>MASPQALSSIASSVLFGGPPSAPPPPSAPASSSSSGTLQGGGLVGSSSTQQQSNQALGSLSSSGYVGAAHHVPTHRSYAHNSSRIRRHIDDTLGRGGDLAEACRLPPGEDVREWVAAHAVDFFSAITAVYQSLDGEFCTCDACPTMSAGLRFEYRWRDDPVDSDRRNKPKAIALSAPEYVAKLSAWIEAQLDNASLFPQGPGEPFGDRFDDVSRLIFKRLFRVLAHIYHAHFHHVATLGVAAHLNTCFKHFVIFAMEFDLVDSKDMLPLQELVERVVRRDAAATASS</sequence>
<gene>
    <name evidence="2" type="ORF">PPROV_000987400</name>
</gene>
<comment type="caution">
    <text evidence="2">The sequence shown here is derived from an EMBL/GenBank/DDBJ whole genome shotgun (WGS) entry which is preliminary data.</text>
</comment>
<dbReference type="SUPFAM" id="SSF101152">
    <property type="entry name" value="Mob1/phocein"/>
    <property type="match status" value="1"/>
</dbReference>
<evidence type="ECO:0000313" key="3">
    <source>
        <dbReference type="Proteomes" id="UP000660262"/>
    </source>
</evidence>
<reference evidence="2" key="1">
    <citation type="submission" date="2020-10" db="EMBL/GenBank/DDBJ databases">
        <title>Unveiling of a novel bifunctional photoreceptor, Dualchrome1, isolated from a cosmopolitan green alga.</title>
        <authorList>
            <person name="Suzuki S."/>
            <person name="Kawachi M."/>
        </authorList>
    </citation>
    <scope>NUCLEOTIDE SEQUENCE</scope>
    <source>
        <strain evidence="2">NIES 2893</strain>
    </source>
</reference>
<protein>
    <submittedName>
        <fullName evidence="2">Uncharacterized protein</fullName>
    </submittedName>
</protein>
<dbReference type="SMART" id="SM01388">
    <property type="entry name" value="Mob1_phocein"/>
    <property type="match status" value="1"/>
</dbReference>
<dbReference type="AlphaFoldDB" id="A0A830HVA3"/>
<dbReference type="InterPro" id="IPR036703">
    <property type="entry name" value="MOB_kinase_act_sf"/>
</dbReference>
<dbReference type="PANTHER" id="PTHR22599">
    <property type="entry name" value="MPS ONE BINDER KINASE ACTIVATOR-LIKE MOB"/>
    <property type="match status" value="1"/>
</dbReference>
<feature type="region of interest" description="Disordered" evidence="1">
    <location>
        <begin position="1"/>
        <end position="60"/>
    </location>
</feature>
<dbReference type="OrthoDB" id="8170117at2759"/>
<organism evidence="2 3">
    <name type="scientific">Pycnococcus provasolii</name>
    <dbReference type="NCBI Taxonomy" id="41880"/>
    <lineage>
        <taxon>Eukaryota</taxon>
        <taxon>Viridiplantae</taxon>
        <taxon>Chlorophyta</taxon>
        <taxon>Pseudoscourfieldiophyceae</taxon>
        <taxon>Pseudoscourfieldiales</taxon>
        <taxon>Pycnococcaceae</taxon>
        <taxon>Pycnococcus</taxon>
    </lineage>
</organism>
<dbReference type="EMBL" id="BNJQ01000033">
    <property type="protein sequence ID" value="GHP11144.1"/>
    <property type="molecule type" value="Genomic_DNA"/>
</dbReference>
<dbReference type="Proteomes" id="UP000660262">
    <property type="component" value="Unassembled WGS sequence"/>
</dbReference>
<feature type="compositionally biased region" description="Polar residues" evidence="1">
    <location>
        <begin position="1"/>
        <end position="12"/>
    </location>
</feature>
<accession>A0A830HVA3</accession>
<evidence type="ECO:0000256" key="1">
    <source>
        <dbReference type="SAM" id="MobiDB-lite"/>
    </source>
</evidence>
<dbReference type="InterPro" id="IPR005301">
    <property type="entry name" value="MOB_kinase_act_fam"/>
</dbReference>